<dbReference type="InterPro" id="IPR002692">
    <property type="entry name" value="S45"/>
</dbReference>
<dbReference type="Pfam" id="PF01804">
    <property type="entry name" value="Penicil_amidase"/>
    <property type="match status" value="1"/>
</dbReference>
<evidence type="ECO:0000256" key="4">
    <source>
        <dbReference type="PIRSR" id="PIRSR001227-1"/>
    </source>
</evidence>
<dbReference type="PIRSF" id="PIRSF001227">
    <property type="entry name" value="Pen_acylase"/>
    <property type="match status" value="1"/>
</dbReference>
<dbReference type="GO" id="GO:0017000">
    <property type="term" value="P:antibiotic biosynthetic process"/>
    <property type="evidence" value="ECO:0007669"/>
    <property type="project" value="InterPro"/>
</dbReference>
<dbReference type="InterPro" id="IPR029055">
    <property type="entry name" value="Ntn_hydrolases_N"/>
</dbReference>
<comment type="similarity">
    <text evidence="1">Belongs to the peptidase S45 family.</text>
</comment>
<dbReference type="PANTHER" id="PTHR34218:SF4">
    <property type="entry name" value="ACYL-HOMOSERINE LACTONE ACYLASE QUIP"/>
    <property type="match status" value="1"/>
</dbReference>
<evidence type="ECO:0000256" key="2">
    <source>
        <dbReference type="ARBA" id="ARBA00022801"/>
    </source>
</evidence>
<evidence type="ECO:0000256" key="7">
    <source>
        <dbReference type="SAM" id="Phobius"/>
    </source>
</evidence>
<keyword evidence="5" id="KW-0479">Metal-binding</keyword>
<evidence type="ECO:0000256" key="5">
    <source>
        <dbReference type="PIRSR" id="PIRSR001227-2"/>
    </source>
</evidence>
<dbReference type="InterPro" id="IPR023343">
    <property type="entry name" value="Penicillin_amidase_dom1"/>
</dbReference>
<dbReference type="Proteomes" id="UP000537260">
    <property type="component" value="Unassembled WGS sequence"/>
</dbReference>
<dbReference type="Gene3D" id="3.60.20.10">
    <property type="entry name" value="Glutamine Phosphoribosylpyrophosphate, subunit 1, domain 1"/>
    <property type="match status" value="1"/>
</dbReference>
<dbReference type="CDD" id="cd03747">
    <property type="entry name" value="Ntn_PGA_like"/>
    <property type="match status" value="1"/>
</dbReference>
<accession>A0A7Z0J5R2</accession>
<evidence type="ECO:0000256" key="1">
    <source>
        <dbReference type="ARBA" id="ARBA00006586"/>
    </source>
</evidence>
<dbReference type="AlphaFoldDB" id="A0A7Z0J5R2"/>
<gene>
    <name evidence="8" type="ORF">HNR05_001538</name>
</gene>
<comment type="caution">
    <text evidence="8">The sequence shown here is derived from an EMBL/GenBank/DDBJ whole genome shotgun (WGS) entry which is preliminary data.</text>
</comment>
<dbReference type="EC" id="3.5.1.11" evidence="8"/>
<dbReference type="GO" id="GO:0046872">
    <property type="term" value="F:metal ion binding"/>
    <property type="evidence" value="ECO:0007669"/>
    <property type="project" value="UniProtKB-KW"/>
</dbReference>
<dbReference type="InterPro" id="IPR043147">
    <property type="entry name" value="Penicillin_amidase_A-knob"/>
</dbReference>
<feature type="binding site" evidence="5">
    <location>
        <position position="206"/>
    </location>
    <ligand>
        <name>Ca(2+)</name>
        <dbReference type="ChEBI" id="CHEBI:29108"/>
    </ligand>
</feature>
<dbReference type="Gene3D" id="1.10.1400.10">
    <property type="match status" value="1"/>
</dbReference>
<keyword evidence="3" id="KW-0865">Zymogen</keyword>
<dbReference type="RefSeq" id="WP_179578462.1">
    <property type="nucleotide sequence ID" value="NZ_JACCFM010000001.1"/>
</dbReference>
<organism evidence="8 9">
    <name type="scientific">Glaciibacter psychrotolerans</name>
    <dbReference type="NCBI Taxonomy" id="670054"/>
    <lineage>
        <taxon>Bacteria</taxon>
        <taxon>Bacillati</taxon>
        <taxon>Actinomycetota</taxon>
        <taxon>Actinomycetes</taxon>
        <taxon>Micrococcales</taxon>
        <taxon>Microbacteriaceae</taxon>
        <taxon>Glaciibacter</taxon>
    </lineage>
</organism>
<evidence type="ECO:0000256" key="6">
    <source>
        <dbReference type="SAM" id="MobiDB-lite"/>
    </source>
</evidence>
<feature type="compositionally biased region" description="Low complexity" evidence="6">
    <location>
        <begin position="247"/>
        <end position="267"/>
    </location>
</feature>
<keyword evidence="7" id="KW-1133">Transmembrane helix</keyword>
<keyword evidence="7" id="KW-0812">Transmembrane</keyword>
<proteinExistence type="inferred from homology"/>
<keyword evidence="7" id="KW-0472">Membrane</keyword>
<comment type="cofactor">
    <cofactor evidence="5">
        <name>Ca(2+)</name>
        <dbReference type="ChEBI" id="CHEBI:29108"/>
    </cofactor>
    <text evidence="5">Binds 1 Ca(2+) ion per dimer.</text>
</comment>
<evidence type="ECO:0000256" key="3">
    <source>
        <dbReference type="ARBA" id="ARBA00023145"/>
    </source>
</evidence>
<dbReference type="GO" id="GO:0008953">
    <property type="term" value="F:penicillin amidase activity"/>
    <property type="evidence" value="ECO:0007669"/>
    <property type="project" value="UniProtKB-EC"/>
</dbReference>
<evidence type="ECO:0000313" key="8">
    <source>
        <dbReference type="EMBL" id="NYJ19747.1"/>
    </source>
</evidence>
<feature type="active site" description="Nucleophile" evidence="4">
    <location>
        <position position="304"/>
    </location>
</feature>
<dbReference type="InterPro" id="IPR014395">
    <property type="entry name" value="Pen/GL7ACA/AHL_acylase"/>
</dbReference>
<feature type="region of interest" description="Disordered" evidence="6">
    <location>
        <begin position="236"/>
        <end position="267"/>
    </location>
</feature>
<dbReference type="Gene3D" id="2.30.120.10">
    <property type="match status" value="1"/>
</dbReference>
<dbReference type="InterPro" id="IPR043146">
    <property type="entry name" value="Penicillin_amidase_N_B-knob"/>
</dbReference>
<keyword evidence="9" id="KW-1185">Reference proteome</keyword>
<dbReference type="EMBL" id="JACCFM010000001">
    <property type="protein sequence ID" value="NYJ19747.1"/>
    <property type="molecule type" value="Genomic_DNA"/>
</dbReference>
<dbReference type="PANTHER" id="PTHR34218">
    <property type="entry name" value="PEPTIDASE S45 PENICILLIN AMIDASE"/>
    <property type="match status" value="1"/>
</dbReference>
<name>A0A7Z0J5R2_9MICO</name>
<keyword evidence="2 8" id="KW-0378">Hydrolase</keyword>
<keyword evidence="5" id="KW-0106">Calcium</keyword>
<feature type="binding site" evidence="5">
    <location>
        <position position="385"/>
    </location>
    <ligand>
        <name>Ca(2+)</name>
        <dbReference type="ChEBI" id="CHEBI:29108"/>
    </ligand>
</feature>
<dbReference type="Gene3D" id="1.10.439.10">
    <property type="entry name" value="Penicillin Amidohydrolase, domain 1"/>
    <property type="match status" value="1"/>
</dbReference>
<reference evidence="8 9" key="1">
    <citation type="submission" date="2020-07" db="EMBL/GenBank/DDBJ databases">
        <title>Sequencing the genomes of 1000 actinobacteria strains.</title>
        <authorList>
            <person name="Klenk H.-P."/>
        </authorList>
    </citation>
    <scope>NUCLEOTIDE SEQUENCE [LARGE SCALE GENOMIC DNA]</scope>
    <source>
        <strain evidence="8 9">LI1</strain>
    </source>
</reference>
<protein>
    <submittedName>
        <fullName evidence="8">Penicillin amidase</fullName>
        <ecNumber evidence="8">3.5.1.11</ecNumber>
    </submittedName>
</protein>
<feature type="binding site" evidence="5">
    <location>
        <position position="382"/>
    </location>
    <ligand>
        <name>Ca(2+)</name>
        <dbReference type="ChEBI" id="CHEBI:29108"/>
    </ligand>
</feature>
<evidence type="ECO:0000313" key="9">
    <source>
        <dbReference type="Proteomes" id="UP000537260"/>
    </source>
</evidence>
<feature type="transmembrane region" description="Helical" evidence="7">
    <location>
        <begin position="16"/>
        <end position="37"/>
    </location>
</feature>
<sequence>MGTDAPRSRRPRRFRALLTVLGIVMSVVLVAVGLGVWTVTRSFPTLSGTLALAGFEKPVSVYRDETGIPQIVASTAQDLFRAEGYVHAQDRFWEMDFRRHVTAGRLSELFGESQVGTDTFIRTLGWRAVAEQEVALLDPVTLGYYQAYADGVNAYLATHSGADLSLEYVTLALQNPDYAPEKWTPADSIAWLKAMAWDLRSNLDDEIDRALLSANQTPEEIAALHPAYPFDTHPTIVGGTSGEKQPAADAPTAAGASAPASHSPTTTAQLALAEHSVARPLANLRATLAAVPELLGPAGGEIGSNSWVVAGQYTDTGLPILANDPHLGAVMPSVWYQVGLRCSTVNAECPFDVAGYSFSGLPGIIIGHNARIAWGFTNLGPDVADLYLERVTGDNYEYDGAQKPLAVRGEKITVAGSDDVKIQIRSTEHGPIVSGLTGTYFPGIAADYPDAAGLGLPDPSATESADAPVETTTTELSLQWTALTPGRTASAIFALNMATDWAGFRAAAALFDVPSQNLLYADVEGNIGYQAPGLIPIRAQGDGTLPVPGWSGEYGWTGFIPFAKLPSVFNPKDGYIVTANNAAVGPDYPYLITKDWDLGYRAEQITNRLQALIGASAPITVDDMSAIQADNYSAAAATLVPILLEAKVPASAKDAVALLKGWDYTLDAESAPAAYFSIIWKNLLADLFDGVLPDGTALTGGDRSFAVVADLLAQPDSPRWTSTRLGTISRDTMLTRVLAKSAAEGATLMGSNPSRWTWGEIHTLELTNASFGESGIAPIEWLFNRGPYPVGGGSSVVNAVGWDSTVGYTVDWVPSMRQVVSLADLDGSTWVNLTGASGHAFHPNYTDQTPLWQHHQTLPWLFSLDKVKRAAANTLTLTPTR</sequence>
<dbReference type="SUPFAM" id="SSF56235">
    <property type="entry name" value="N-terminal nucleophile aminohydrolases (Ntn hydrolases)"/>
    <property type="match status" value="1"/>
</dbReference>